<evidence type="ECO:0000256" key="6">
    <source>
        <dbReference type="ARBA" id="ARBA00059466"/>
    </source>
</evidence>
<feature type="domain" description="Chitin-binding type-1" evidence="9">
    <location>
        <begin position="176"/>
        <end position="215"/>
    </location>
</feature>
<dbReference type="Pfam" id="PF00187">
    <property type="entry name" value="Chitin_bind_1"/>
    <property type="match status" value="3"/>
</dbReference>
<dbReference type="FunFam" id="3.30.60.10:FF:000006">
    <property type="entry name" value="Agglutinin isolectin 1"/>
    <property type="match status" value="1"/>
</dbReference>
<comment type="function">
    <text evidence="6">N-acetyl-D-glucosamine / N-acetyl-D-neuraminic acid binding lectin.</text>
</comment>
<dbReference type="PROSITE" id="PS00026">
    <property type="entry name" value="CHIT_BIND_I_1"/>
    <property type="match status" value="2"/>
</dbReference>
<dbReference type="CDD" id="cd00035">
    <property type="entry name" value="ChtBD1"/>
    <property type="match status" value="3"/>
</dbReference>
<evidence type="ECO:0000256" key="4">
    <source>
        <dbReference type="ARBA" id="ARBA00023157"/>
    </source>
</evidence>
<evidence type="ECO:0000256" key="2">
    <source>
        <dbReference type="ARBA" id="ARBA00022734"/>
    </source>
</evidence>
<feature type="disulfide bond" evidence="8">
    <location>
        <begin position="185"/>
        <end position="197"/>
    </location>
</feature>
<dbReference type="Gene3D" id="3.30.60.10">
    <property type="entry name" value="Endochitinase-like"/>
    <property type="match status" value="3"/>
</dbReference>
<comment type="subunit">
    <text evidence="7">Homodimer, u-shaped.</text>
</comment>
<comment type="caution">
    <text evidence="8">Lacks conserved residue(s) required for the propagation of feature annotation.</text>
</comment>
<feature type="disulfide bond" evidence="8">
    <location>
        <begin position="190"/>
        <end position="204"/>
    </location>
</feature>
<evidence type="ECO:0000313" key="10">
    <source>
        <dbReference type="EMBL" id="EMS53669.1"/>
    </source>
</evidence>
<keyword evidence="1 8" id="KW-0147">Chitin-binding</keyword>
<dbReference type="GO" id="GO:0008061">
    <property type="term" value="F:chitin binding"/>
    <property type="evidence" value="ECO:0007669"/>
    <property type="project" value="UniProtKB-UniRule"/>
</dbReference>
<dbReference type="EMBL" id="KD191819">
    <property type="protein sequence ID" value="EMS53669.1"/>
    <property type="molecule type" value="Genomic_DNA"/>
</dbReference>
<evidence type="ECO:0000256" key="5">
    <source>
        <dbReference type="ARBA" id="ARBA00023283"/>
    </source>
</evidence>
<evidence type="ECO:0000256" key="7">
    <source>
        <dbReference type="ARBA" id="ARBA00064810"/>
    </source>
</evidence>
<reference evidence="10" key="1">
    <citation type="journal article" date="2013" name="Nature">
        <title>Draft genome of the wheat A-genome progenitor Triticum urartu.</title>
        <authorList>
            <person name="Ling H.Q."/>
            <person name="Zhao S."/>
            <person name="Liu D."/>
            <person name="Wang J."/>
            <person name="Sun H."/>
            <person name="Zhang C."/>
            <person name="Fan H."/>
            <person name="Li D."/>
            <person name="Dong L."/>
            <person name="Tao Y."/>
            <person name="Gao C."/>
            <person name="Wu H."/>
            <person name="Li Y."/>
            <person name="Cui Y."/>
            <person name="Guo X."/>
            <person name="Zheng S."/>
            <person name="Wang B."/>
            <person name="Yu K."/>
            <person name="Liang Q."/>
            <person name="Yang W."/>
            <person name="Lou X."/>
            <person name="Chen J."/>
            <person name="Feng M."/>
            <person name="Jian J."/>
            <person name="Zhang X."/>
            <person name="Luo G."/>
            <person name="Jiang Y."/>
            <person name="Liu J."/>
            <person name="Wang Z."/>
            <person name="Sha Y."/>
            <person name="Zhang B."/>
            <person name="Wu H."/>
            <person name="Tang D."/>
            <person name="Shen Q."/>
            <person name="Xue P."/>
            <person name="Zou S."/>
            <person name="Wang X."/>
            <person name="Liu X."/>
            <person name="Wang F."/>
            <person name="Yang Y."/>
            <person name="An X."/>
            <person name="Dong Z."/>
            <person name="Zhang K."/>
            <person name="Zhang X."/>
            <person name="Luo M.C."/>
            <person name="Dvorak J."/>
            <person name="Tong Y."/>
            <person name="Wang J."/>
            <person name="Yang H."/>
            <person name="Li Z."/>
            <person name="Wang D."/>
            <person name="Zhang A."/>
            <person name="Wang J."/>
        </authorList>
    </citation>
    <scope>NUCLEOTIDE SEQUENCE</scope>
</reference>
<dbReference type="GO" id="GO:0030246">
    <property type="term" value="F:carbohydrate binding"/>
    <property type="evidence" value="ECO:0007669"/>
    <property type="project" value="UniProtKB-KW"/>
</dbReference>
<dbReference type="STRING" id="4572.M7ZZW2"/>
<dbReference type="InterPro" id="IPR036861">
    <property type="entry name" value="Endochitinase-like_sf"/>
</dbReference>
<dbReference type="eggNOG" id="ENOG502SEAM">
    <property type="taxonomic scope" value="Eukaryota"/>
</dbReference>
<feature type="disulfide bond" evidence="8">
    <location>
        <begin position="105"/>
        <end position="119"/>
    </location>
</feature>
<accession>M7ZZW2</accession>
<dbReference type="PANTHER" id="PTHR47849:SF8">
    <property type="entry name" value="LECTIN"/>
    <property type="match status" value="1"/>
</dbReference>
<organism evidence="10">
    <name type="scientific">Triticum urartu</name>
    <name type="common">Red wild einkorn</name>
    <name type="synonym">Crithodium urartu</name>
    <dbReference type="NCBI Taxonomy" id="4572"/>
    <lineage>
        <taxon>Eukaryota</taxon>
        <taxon>Viridiplantae</taxon>
        <taxon>Streptophyta</taxon>
        <taxon>Embryophyta</taxon>
        <taxon>Tracheophyta</taxon>
        <taxon>Spermatophyta</taxon>
        <taxon>Magnoliopsida</taxon>
        <taxon>Liliopsida</taxon>
        <taxon>Poales</taxon>
        <taxon>Poaceae</taxon>
        <taxon>BOP clade</taxon>
        <taxon>Pooideae</taxon>
        <taxon>Triticodae</taxon>
        <taxon>Triticeae</taxon>
        <taxon>Triticinae</taxon>
        <taxon>Triticum</taxon>
    </lineage>
</organism>
<protein>
    <submittedName>
        <fullName evidence="10">Agglutinin isolectin 2</fullName>
    </submittedName>
</protein>
<dbReference type="SMART" id="SM00270">
    <property type="entry name" value="ChtBD1"/>
    <property type="match status" value="3"/>
</dbReference>
<feature type="disulfide bond" evidence="8">
    <location>
        <begin position="91"/>
        <end position="106"/>
    </location>
</feature>
<sequence length="230" mass="23817">MGLVREEIEPSEAESFNGASDGHATSPRPTPPRGGASPREESTTCLLTHTHNQYQIHKPAERKKMMSTKALTLGAVVVLAIAMAGAHAEQCGHAADGMECPNNLCCSAWGYCGMDANYCGDGCQSGACYEPKRCGAQAEGNAVTCPNNHCCSGNGYCGYGQEYCGDGCQNGPCRANIKCSADKPCLSNFCCSKYGYCGLGVEFCGQGCQSGACHDAVGAAALPLSSIVQG</sequence>
<proteinExistence type="predicted"/>
<name>M7ZZW2_TRIUA</name>
<dbReference type="InterPro" id="IPR001002">
    <property type="entry name" value="Chitin-bd_1"/>
</dbReference>
<feature type="domain" description="Chitin-binding type-1" evidence="9">
    <location>
        <begin position="131"/>
        <end position="175"/>
    </location>
</feature>
<evidence type="ECO:0000256" key="8">
    <source>
        <dbReference type="PROSITE-ProRule" id="PRU00261"/>
    </source>
</evidence>
<keyword evidence="4 8" id="KW-1015">Disulfide bond</keyword>
<dbReference type="SUPFAM" id="SSF57016">
    <property type="entry name" value="Plant lectins/antimicrobial peptides"/>
    <property type="match status" value="3"/>
</dbReference>
<feature type="disulfide bond" evidence="8">
    <location>
        <begin position="100"/>
        <end position="112"/>
    </location>
</feature>
<keyword evidence="5" id="KW-0873">Pyrrolidone carboxylic acid</keyword>
<keyword evidence="3" id="KW-0677">Repeat</keyword>
<dbReference type="AlphaFoldDB" id="M7ZZW2"/>
<dbReference type="InterPro" id="IPR018371">
    <property type="entry name" value="Chitin-binding_1_CS"/>
</dbReference>
<evidence type="ECO:0000259" key="9">
    <source>
        <dbReference type="PROSITE" id="PS50941"/>
    </source>
</evidence>
<dbReference type="OMA" id="HCCSGNG"/>
<feature type="domain" description="Chitin-binding type-1" evidence="9">
    <location>
        <begin position="88"/>
        <end position="130"/>
    </location>
</feature>
<keyword evidence="2" id="KW-0430">Lectin</keyword>
<evidence type="ECO:0000256" key="3">
    <source>
        <dbReference type="ARBA" id="ARBA00022737"/>
    </source>
</evidence>
<feature type="disulfide bond" evidence="8">
    <location>
        <begin position="145"/>
        <end position="157"/>
    </location>
</feature>
<dbReference type="PANTHER" id="PTHR47849">
    <property type="entry name" value="CHITIN-BINDING LECTIN 1"/>
    <property type="match status" value="1"/>
</dbReference>
<dbReference type="PROSITE" id="PS50941">
    <property type="entry name" value="CHIT_BIND_I_2"/>
    <property type="match status" value="3"/>
</dbReference>
<gene>
    <name evidence="10" type="ORF">TRIUR3_09728</name>
</gene>
<feature type="disulfide bond" evidence="8">
    <location>
        <begin position="150"/>
        <end position="164"/>
    </location>
</feature>
<evidence type="ECO:0000256" key="1">
    <source>
        <dbReference type="ARBA" id="ARBA00022669"/>
    </source>
</evidence>